<dbReference type="PANTHER" id="PTHR45858">
    <property type="entry name" value="FERM DOMAIN CONTAINING PROTEIN"/>
    <property type="match status" value="1"/>
</dbReference>
<dbReference type="SUPFAM" id="SSF54236">
    <property type="entry name" value="Ubiquitin-like"/>
    <property type="match status" value="1"/>
</dbReference>
<organism evidence="2 3">
    <name type="scientific">Characodon lateralis</name>
    <dbReference type="NCBI Taxonomy" id="208331"/>
    <lineage>
        <taxon>Eukaryota</taxon>
        <taxon>Metazoa</taxon>
        <taxon>Chordata</taxon>
        <taxon>Craniata</taxon>
        <taxon>Vertebrata</taxon>
        <taxon>Euteleostomi</taxon>
        <taxon>Actinopterygii</taxon>
        <taxon>Neopterygii</taxon>
        <taxon>Teleostei</taxon>
        <taxon>Neoteleostei</taxon>
        <taxon>Acanthomorphata</taxon>
        <taxon>Ovalentaria</taxon>
        <taxon>Atherinomorphae</taxon>
        <taxon>Cyprinodontiformes</taxon>
        <taxon>Goodeidae</taxon>
        <taxon>Characodon</taxon>
    </lineage>
</organism>
<dbReference type="Pfam" id="PF09379">
    <property type="entry name" value="FERM_N"/>
    <property type="match status" value="1"/>
</dbReference>
<comment type="caution">
    <text evidence="2">The sequence shown here is derived from an EMBL/GenBank/DDBJ whole genome shotgun (WGS) entry which is preliminary data.</text>
</comment>
<dbReference type="InterPro" id="IPR051835">
    <property type="entry name" value="RAC1-GEF"/>
</dbReference>
<protein>
    <submittedName>
        <fullName evidence="2">FERM, ARHGEF and pleckstrin domain-containing protein 1</fullName>
    </submittedName>
</protein>
<accession>A0ABU7DAB1</accession>
<dbReference type="InterPro" id="IPR018979">
    <property type="entry name" value="FERM_N"/>
</dbReference>
<dbReference type="Gene3D" id="3.10.20.90">
    <property type="entry name" value="Phosphatidylinositol 3-kinase Catalytic Subunit, Chain A, domain 1"/>
    <property type="match status" value="1"/>
</dbReference>
<dbReference type="PROSITE" id="PS50057">
    <property type="entry name" value="FERM_3"/>
    <property type="match status" value="1"/>
</dbReference>
<evidence type="ECO:0000313" key="2">
    <source>
        <dbReference type="EMBL" id="MED6270598.1"/>
    </source>
</evidence>
<sequence>QKASGKVLFDLVCSHLNLIEGDYFGLEFQNHRKMMVWLDHIKPIIKQLHRPKRTTLRFSVKFFPPDHAQLLEDLTR</sequence>
<feature type="non-terminal residue" evidence="2">
    <location>
        <position position="1"/>
    </location>
</feature>
<dbReference type="InterPro" id="IPR000299">
    <property type="entry name" value="FERM_domain"/>
</dbReference>
<dbReference type="PROSITE" id="PS00660">
    <property type="entry name" value="FERM_1"/>
    <property type="match status" value="1"/>
</dbReference>
<dbReference type="InterPro" id="IPR029071">
    <property type="entry name" value="Ubiquitin-like_domsf"/>
</dbReference>
<dbReference type="Proteomes" id="UP001352852">
    <property type="component" value="Unassembled WGS sequence"/>
</dbReference>
<evidence type="ECO:0000313" key="3">
    <source>
        <dbReference type="Proteomes" id="UP001352852"/>
    </source>
</evidence>
<dbReference type="PANTHER" id="PTHR45858:SF2">
    <property type="entry name" value="FERM, ARHGEF AND PLECKSTRIN DOMAIN-CONTAINING PROTEIN 1"/>
    <property type="match status" value="1"/>
</dbReference>
<reference evidence="2 3" key="1">
    <citation type="submission" date="2021-06" db="EMBL/GenBank/DDBJ databases">
        <authorList>
            <person name="Palmer J.M."/>
        </authorList>
    </citation>
    <scope>NUCLEOTIDE SEQUENCE [LARGE SCALE GENOMIC DNA]</scope>
    <source>
        <strain evidence="2 3">CL_MEX2019</strain>
        <tissue evidence="2">Muscle</tissue>
    </source>
</reference>
<keyword evidence="3" id="KW-1185">Reference proteome</keyword>
<evidence type="ECO:0000259" key="1">
    <source>
        <dbReference type="PROSITE" id="PS50057"/>
    </source>
</evidence>
<dbReference type="EMBL" id="JAHUTJ010017211">
    <property type="protein sequence ID" value="MED6270598.1"/>
    <property type="molecule type" value="Genomic_DNA"/>
</dbReference>
<proteinExistence type="predicted"/>
<dbReference type="InterPro" id="IPR019747">
    <property type="entry name" value="FERM_CS"/>
</dbReference>
<gene>
    <name evidence="2" type="primary">FARP1_2</name>
    <name evidence="2" type="ORF">CHARACLAT_011962</name>
</gene>
<feature type="domain" description="FERM" evidence="1">
    <location>
        <begin position="1"/>
        <end position="76"/>
    </location>
</feature>
<name>A0ABU7DAB1_9TELE</name>